<protein>
    <submittedName>
        <fullName evidence="2">Glycerophosphoryl diester phosphodiesterase</fullName>
    </submittedName>
</protein>
<dbReference type="AlphaFoldDB" id="A0A420DHG5"/>
<dbReference type="PROSITE" id="PS51704">
    <property type="entry name" value="GP_PDE"/>
    <property type="match status" value="1"/>
</dbReference>
<dbReference type="OrthoDB" id="9795622at2"/>
<dbReference type="SUPFAM" id="SSF51695">
    <property type="entry name" value="PLC-like phosphodiesterases"/>
    <property type="match status" value="1"/>
</dbReference>
<dbReference type="InterPro" id="IPR030395">
    <property type="entry name" value="GP_PDE_dom"/>
</dbReference>
<dbReference type="PANTHER" id="PTHR46211">
    <property type="entry name" value="GLYCEROPHOSPHORYL DIESTER PHOSPHODIESTERASE"/>
    <property type="match status" value="1"/>
</dbReference>
<sequence length="252" mass="27959">MTKIIAHRGARNLWAENSLTGFRNVLDLGAMAVEFDLHLGADNTVLVIHDATLDRTTTGTGPVSALTTASRHDLRLIGPEGEIDEGVPLLSEVLDVLAPAQGLHFMPEFKADENGVYDPALITATVQLLRDRNLGARTTLHSFDIDVVRTLEAVAPEFRRMISVNRDWMAKQGGVEVFFETVNDLVDIVAVHHELFEAEFDRITTVFPLDRLSVWTVNDPEMIGHWLKRGPGFLTTDDPRLAHRMMTQGVTA</sequence>
<dbReference type="InterPro" id="IPR017946">
    <property type="entry name" value="PLC-like_Pdiesterase_TIM-brl"/>
</dbReference>
<dbReference type="STRING" id="1443111.Z949_1767"/>
<dbReference type="EMBL" id="RAQK01000002">
    <property type="protein sequence ID" value="RKE93668.1"/>
    <property type="molecule type" value="Genomic_DNA"/>
</dbReference>
<name>A0A420DHG5_9RHOB</name>
<reference evidence="2 3" key="1">
    <citation type="submission" date="2018-09" db="EMBL/GenBank/DDBJ databases">
        <title>Genomic Encyclopedia of Archaeal and Bacterial Type Strains, Phase II (KMG-II): from individual species to whole genera.</title>
        <authorList>
            <person name="Goeker M."/>
        </authorList>
    </citation>
    <scope>NUCLEOTIDE SEQUENCE [LARGE SCALE GENOMIC DNA]</scope>
    <source>
        <strain evidence="2 3">DSM 11458</strain>
    </source>
</reference>
<evidence type="ECO:0000313" key="2">
    <source>
        <dbReference type="EMBL" id="RKE93668.1"/>
    </source>
</evidence>
<comment type="caution">
    <text evidence="2">The sequence shown here is derived from an EMBL/GenBank/DDBJ whole genome shotgun (WGS) entry which is preliminary data.</text>
</comment>
<dbReference type="Proteomes" id="UP000284407">
    <property type="component" value="Unassembled WGS sequence"/>
</dbReference>
<dbReference type="GO" id="GO:0008081">
    <property type="term" value="F:phosphoric diester hydrolase activity"/>
    <property type="evidence" value="ECO:0007669"/>
    <property type="project" value="InterPro"/>
</dbReference>
<proteinExistence type="predicted"/>
<dbReference type="PROSITE" id="PS50007">
    <property type="entry name" value="PIPLC_X_DOMAIN"/>
    <property type="match status" value="1"/>
</dbReference>
<organism evidence="2 3">
    <name type="scientific">Sulfitobacter guttiformis</name>
    <dbReference type="NCBI Taxonomy" id="74349"/>
    <lineage>
        <taxon>Bacteria</taxon>
        <taxon>Pseudomonadati</taxon>
        <taxon>Pseudomonadota</taxon>
        <taxon>Alphaproteobacteria</taxon>
        <taxon>Rhodobacterales</taxon>
        <taxon>Roseobacteraceae</taxon>
        <taxon>Sulfitobacter</taxon>
    </lineage>
</organism>
<gene>
    <name evidence="2" type="ORF">C8N30_2753</name>
</gene>
<evidence type="ECO:0000313" key="3">
    <source>
        <dbReference type="Proteomes" id="UP000284407"/>
    </source>
</evidence>
<dbReference type="RefSeq" id="WP_025062282.1">
    <property type="nucleotide sequence ID" value="NZ_RAQK01000002.1"/>
</dbReference>
<evidence type="ECO:0000259" key="1">
    <source>
        <dbReference type="PROSITE" id="PS51704"/>
    </source>
</evidence>
<accession>A0A420DHG5</accession>
<dbReference type="GO" id="GO:0006629">
    <property type="term" value="P:lipid metabolic process"/>
    <property type="evidence" value="ECO:0007669"/>
    <property type="project" value="InterPro"/>
</dbReference>
<keyword evidence="3" id="KW-1185">Reference proteome</keyword>
<dbReference type="Gene3D" id="3.20.20.190">
    <property type="entry name" value="Phosphatidylinositol (PI) phosphodiesterase"/>
    <property type="match status" value="1"/>
</dbReference>
<dbReference type="PANTHER" id="PTHR46211:SF14">
    <property type="entry name" value="GLYCEROPHOSPHODIESTER PHOSPHODIESTERASE"/>
    <property type="match status" value="1"/>
</dbReference>
<dbReference type="Pfam" id="PF03009">
    <property type="entry name" value="GDPD"/>
    <property type="match status" value="1"/>
</dbReference>
<feature type="domain" description="GP-PDE" evidence="1">
    <location>
        <begin position="2"/>
        <end position="246"/>
    </location>
</feature>